<evidence type="ECO:0000256" key="2">
    <source>
        <dbReference type="ARBA" id="ARBA00009045"/>
    </source>
</evidence>
<evidence type="ECO:0000256" key="3">
    <source>
        <dbReference type="ARBA" id="ARBA00022692"/>
    </source>
</evidence>
<feature type="compositionally biased region" description="Basic and acidic residues" evidence="6">
    <location>
        <begin position="1"/>
        <end position="16"/>
    </location>
</feature>
<sequence>MDEGKEPQHEDGDHVNVDINQEEEEEVTVEMKDGVEPVLGGGSLGGVDYYDEEGPGDGGSEYSTPQMKKKSAFSMDDGQTTGGFRESNTRPSELSASNTSRRMQRLNSVVAVNKDAIHANEYTRLVEGKTMAFHRRLERGKGLIMHVPSYSKNVKDRRGFPPWTRFEAVSTSYTLDIVMSAGSGLCWWRALDFGPRELLKTKGLTHCFALRELLDVGFVVGDATERTFYVRLRRAEQVTDFTGMSLFRGSRDVSNIDQGDENFELIFTAATPSLCAEFVDGFDLLRKHHSQIFFSREQTSVIRQVAANPESLREVATMAATVTADDPLHENDSGPPLDDEDDGLPQTISMGTRLSRAFNRRSTDRPQTNSMGSRDSVNHYRSLVGSTTGSNLARQMHSHRSSQKRPSSVIMDFTKSERPERHVHAEFTKFSAAKPLGEVDDDMGIPTFKTKQASINPTLFHALATTYEPRRHPAHQQFEQDIFAKIVEVYYEAFGMHNAKIRLPNGRYFSVPTEHFCDGVWITATVSGEDGFNPETNEYTLIYRDGPFEIEDGVERKIAKFPEGTILERVHRDDIHIDIQDQPIAGFPYFIVLITLLQIIMYVGWTRFVNKGSLGGPSWLALNLTSSWPDCRDYRRQVWRYIGYQFVHSNGAHITFNALVQLLVGTPLELVHGFYRIGLIYQLSVIIGAFMVVVVRPTDVVVGASGGVYALFGIHLGHTILNWNELTRGLLNRWTRILILAIFIGIDTAIAIQDSGSGEDNRARTSYAAHVGGFIAGLFLSIWILHELVKHPREHCARLFAGLFIVVLTCLLIAWNVVHDPPKSIFNRGRSTLYCCYQALYCSNFAERDYGRFSCTYDDDDDKFLVWRGRAEPENTFSCDQLREFDFIRGT</sequence>
<accession>A0A6S8DHI7</accession>
<evidence type="ECO:0000256" key="7">
    <source>
        <dbReference type="SAM" id="Phobius"/>
    </source>
</evidence>
<dbReference type="EMBL" id="HBIJ01014744">
    <property type="protein sequence ID" value="CAE0369124.1"/>
    <property type="molecule type" value="Transcribed_RNA"/>
</dbReference>
<feature type="transmembrane region" description="Helical" evidence="7">
    <location>
        <begin position="733"/>
        <end position="752"/>
    </location>
</feature>
<comment type="similarity">
    <text evidence="2">Belongs to the peptidase S54 family.</text>
</comment>
<dbReference type="Pfam" id="PF01694">
    <property type="entry name" value="Rhomboid"/>
    <property type="match status" value="1"/>
</dbReference>
<dbReference type="InterPro" id="IPR051739">
    <property type="entry name" value="Rhomboid_IM_Serine_Proteases"/>
</dbReference>
<evidence type="ECO:0000313" key="9">
    <source>
        <dbReference type="EMBL" id="CAE0369123.1"/>
    </source>
</evidence>
<feature type="region of interest" description="Disordered" evidence="6">
    <location>
        <begin position="1"/>
        <end position="101"/>
    </location>
</feature>
<feature type="transmembrane region" description="Helical" evidence="7">
    <location>
        <begin position="700"/>
        <end position="721"/>
    </location>
</feature>
<dbReference type="InterPro" id="IPR022764">
    <property type="entry name" value="Peptidase_S54_rhomboid_dom"/>
</dbReference>
<protein>
    <recommendedName>
        <fullName evidence="8">Peptidase S54 rhomboid domain-containing protein</fullName>
    </recommendedName>
</protein>
<dbReference type="AlphaFoldDB" id="A0A6S8DHI7"/>
<feature type="transmembrane region" description="Helical" evidence="7">
    <location>
        <begin position="586"/>
        <end position="605"/>
    </location>
</feature>
<dbReference type="GO" id="GO:0004252">
    <property type="term" value="F:serine-type endopeptidase activity"/>
    <property type="evidence" value="ECO:0007669"/>
    <property type="project" value="InterPro"/>
</dbReference>
<dbReference type="PANTHER" id="PTHR45840:SF2">
    <property type="entry name" value="PROTEIN RHOMBOID-RELATED"/>
    <property type="match status" value="1"/>
</dbReference>
<feature type="domain" description="Peptidase S54 rhomboid" evidence="8">
    <location>
        <begin position="636"/>
        <end position="785"/>
    </location>
</feature>
<proteinExistence type="inferred from homology"/>
<feature type="region of interest" description="Disordered" evidence="6">
    <location>
        <begin position="321"/>
        <end position="409"/>
    </location>
</feature>
<name>A0A6S8DHI7_9STRA</name>
<dbReference type="InterPro" id="IPR035952">
    <property type="entry name" value="Rhomboid-like_sf"/>
</dbReference>
<reference evidence="9" key="1">
    <citation type="submission" date="2021-01" db="EMBL/GenBank/DDBJ databases">
        <authorList>
            <person name="Corre E."/>
            <person name="Pelletier E."/>
            <person name="Niang G."/>
            <person name="Scheremetjew M."/>
            <person name="Finn R."/>
            <person name="Kale V."/>
            <person name="Holt S."/>
            <person name="Cochrane G."/>
            <person name="Meng A."/>
            <person name="Brown T."/>
            <person name="Cohen L."/>
        </authorList>
    </citation>
    <scope>NUCLEOTIDE SEQUENCE</scope>
    <source>
        <strain evidence="9">CCMP1510</strain>
    </source>
</reference>
<feature type="compositionally biased region" description="Polar residues" evidence="6">
    <location>
        <begin position="89"/>
        <end position="101"/>
    </location>
</feature>
<evidence type="ECO:0000256" key="1">
    <source>
        <dbReference type="ARBA" id="ARBA00004141"/>
    </source>
</evidence>
<organism evidence="9">
    <name type="scientific">Aureoumbra lagunensis</name>
    <dbReference type="NCBI Taxonomy" id="44058"/>
    <lineage>
        <taxon>Eukaryota</taxon>
        <taxon>Sar</taxon>
        <taxon>Stramenopiles</taxon>
        <taxon>Ochrophyta</taxon>
        <taxon>Pelagophyceae</taxon>
        <taxon>Pelagomonadales</taxon>
        <taxon>Aureoumbra</taxon>
    </lineage>
</organism>
<evidence type="ECO:0000259" key="8">
    <source>
        <dbReference type="Pfam" id="PF01694"/>
    </source>
</evidence>
<dbReference type="SUPFAM" id="SSF144091">
    <property type="entry name" value="Rhomboid-like"/>
    <property type="match status" value="1"/>
</dbReference>
<keyword evidence="4 7" id="KW-1133">Transmembrane helix</keyword>
<dbReference type="Gene3D" id="1.20.1540.10">
    <property type="entry name" value="Rhomboid-like"/>
    <property type="match status" value="1"/>
</dbReference>
<evidence type="ECO:0000313" key="10">
    <source>
        <dbReference type="EMBL" id="CAE0369124.1"/>
    </source>
</evidence>
<feature type="compositionally biased region" description="Polar residues" evidence="6">
    <location>
        <begin position="365"/>
        <end position="375"/>
    </location>
</feature>
<gene>
    <name evidence="9" type="ORF">ALAG00032_LOCUS9886</name>
    <name evidence="10" type="ORF">ALAG00032_LOCUS9887</name>
</gene>
<feature type="compositionally biased region" description="Polar residues" evidence="6">
    <location>
        <begin position="384"/>
        <end position="393"/>
    </location>
</feature>
<feature type="transmembrane region" description="Helical" evidence="7">
    <location>
        <begin position="767"/>
        <end position="785"/>
    </location>
</feature>
<keyword evidence="5 7" id="KW-0472">Membrane</keyword>
<evidence type="ECO:0000256" key="6">
    <source>
        <dbReference type="SAM" id="MobiDB-lite"/>
    </source>
</evidence>
<dbReference type="GO" id="GO:0016020">
    <property type="term" value="C:membrane"/>
    <property type="evidence" value="ECO:0007669"/>
    <property type="project" value="UniProtKB-SubCell"/>
</dbReference>
<evidence type="ECO:0000256" key="5">
    <source>
        <dbReference type="ARBA" id="ARBA00023136"/>
    </source>
</evidence>
<feature type="transmembrane region" description="Helical" evidence="7">
    <location>
        <begin position="797"/>
        <end position="818"/>
    </location>
</feature>
<dbReference type="PANTHER" id="PTHR45840">
    <property type="entry name" value="RHOMBOID-RELATED PROTEIN"/>
    <property type="match status" value="1"/>
</dbReference>
<comment type="subcellular location">
    <subcellularLocation>
        <location evidence="1">Membrane</location>
        <topology evidence="1">Multi-pass membrane protein</topology>
    </subcellularLocation>
</comment>
<dbReference type="EMBL" id="HBIJ01014743">
    <property type="protein sequence ID" value="CAE0369123.1"/>
    <property type="molecule type" value="Transcribed_RNA"/>
</dbReference>
<keyword evidence="3 7" id="KW-0812">Transmembrane</keyword>
<evidence type="ECO:0000256" key="4">
    <source>
        <dbReference type="ARBA" id="ARBA00022989"/>
    </source>
</evidence>
<feature type="transmembrane region" description="Helical" evidence="7">
    <location>
        <begin position="674"/>
        <end position="694"/>
    </location>
</feature>